<evidence type="ECO:0000313" key="2">
    <source>
        <dbReference type="Proteomes" id="UP000031599"/>
    </source>
</evidence>
<reference evidence="1 2" key="1">
    <citation type="submission" date="2014-12" db="EMBL/GenBank/DDBJ databases">
        <title>Genome assembly of Enhygromyxa salina DSM 15201.</title>
        <authorList>
            <person name="Sharma G."/>
            <person name="Subramanian S."/>
        </authorList>
    </citation>
    <scope>NUCLEOTIDE SEQUENCE [LARGE SCALE GENOMIC DNA]</scope>
    <source>
        <strain evidence="1 2">DSM 15201</strain>
    </source>
</reference>
<gene>
    <name evidence="1" type="ORF">DB30_06609</name>
</gene>
<dbReference type="SUPFAM" id="SSF53901">
    <property type="entry name" value="Thiolase-like"/>
    <property type="match status" value="1"/>
</dbReference>
<organism evidence="1 2">
    <name type="scientific">Enhygromyxa salina</name>
    <dbReference type="NCBI Taxonomy" id="215803"/>
    <lineage>
        <taxon>Bacteria</taxon>
        <taxon>Pseudomonadati</taxon>
        <taxon>Myxococcota</taxon>
        <taxon>Polyangia</taxon>
        <taxon>Nannocystales</taxon>
        <taxon>Nannocystaceae</taxon>
        <taxon>Enhygromyxa</taxon>
    </lineage>
</organism>
<dbReference type="EMBL" id="JMCC02000007">
    <property type="protein sequence ID" value="KIG18998.1"/>
    <property type="molecule type" value="Genomic_DNA"/>
</dbReference>
<comment type="caution">
    <text evidence="1">The sequence shown here is derived from an EMBL/GenBank/DDBJ whole genome shotgun (WGS) entry which is preliminary data.</text>
</comment>
<evidence type="ECO:0000313" key="1">
    <source>
        <dbReference type="EMBL" id="KIG18998.1"/>
    </source>
</evidence>
<dbReference type="InterPro" id="IPR016039">
    <property type="entry name" value="Thiolase-like"/>
</dbReference>
<dbReference type="Proteomes" id="UP000031599">
    <property type="component" value="Unassembled WGS sequence"/>
</dbReference>
<dbReference type="Gene3D" id="3.40.47.10">
    <property type="match status" value="1"/>
</dbReference>
<dbReference type="GO" id="GO:0016746">
    <property type="term" value="F:acyltransferase activity"/>
    <property type="evidence" value="ECO:0007669"/>
    <property type="project" value="InterPro"/>
</dbReference>
<dbReference type="AlphaFoldDB" id="A0A0C2A6J2"/>
<proteinExistence type="predicted"/>
<accession>A0A0C2A6J2</accession>
<sequence length="299" mass="32426">MRAKLNRFEDLVFFDDAPYKYVGSFVPEITDVLPSLRAAALLDGALRDLTQSWPDPRLLDRIPMVLAIPDYGTNFERTVIDRLPRRPEMIVHGGSTTGLELLAEAARLLEHGSSHVLVCAADSRVTGRGLLALRESGRLRRQSAPQGVIPGEAAACVLVEPARPDTIHIAALGRGVEPATFANDLPLQAEGLTAAWRRALGAAQRELDDIDWHIADHGDESFFVKQHEMALTRLLTQSRPNIPRWQPTDFMGDVGTATGLVEIIWAAQAWARGYAPGAAALCSCSDAGGGRAAVIIARE</sequence>
<name>A0A0C2A6J2_9BACT</name>
<protein>
    <submittedName>
        <fullName evidence="1">3-oxoacyl-(Acyl-carrier-protein) synthase</fullName>
    </submittedName>
</protein>